<evidence type="ECO:0000256" key="4">
    <source>
        <dbReference type="ARBA" id="ARBA00023315"/>
    </source>
</evidence>
<accession>A0A8E2J8L9</accession>
<evidence type="ECO:0000256" key="2">
    <source>
        <dbReference type="ARBA" id="ARBA00009861"/>
    </source>
</evidence>
<evidence type="ECO:0000313" key="6">
    <source>
        <dbReference type="Proteomes" id="UP000250266"/>
    </source>
</evidence>
<dbReference type="EMBL" id="KV745810">
    <property type="protein sequence ID" value="OCK73355.1"/>
    <property type="molecule type" value="Genomic_DNA"/>
</dbReference>
<organism evidence="5 6">
    <name type="scientific">Lepidopterella palustris CBS 459.81</name>
    <dbReference type="NCBI Taxonomy" id="1314670"/>
    <lineage>
        <taxon>Eukaryota</taxon>
        <taxon>Fungi</taxon>
        <taxon>Dikarya</taxon>
        <taxon>Ascomycota</taxon>
        <taxon>Pezizomycotina</taxon>
        <taxon>Dothideomycetes</taxon>
        <taxon>Pleosporomycetidae</taxon>
        <taxon>Mytilinidiales</taxon>
        <taxon>Argynnaceae</taxon>
        <taxon>Lepidopterella</taxon>
    </lineage>
</organism>
<keyword evidence="3" id="KW-0808">Transferase</keyword>
<feature type="non-terminal residue" evidence="5">
    <location>
        <position position="1"/>
    </location>
</feature>
<keyword evidence="6" id="KW-1185">Reference proteome</keyword>
<dbReference type="Gene3D" id="3.30.559.10">
    <property type="entry name" value="Chloramphenicol acetyltransferase-like domain"/>
    <property type="match status" value="2"/>
</dbReference>
<evidence type="ECO:0000313" key="5">
    <source>
        <dbReference type="EMBL" id="OCK73355.1"/>
    </source>
</evidence>
<comment type="similarity">
    <text evidence="2">Belongs to the plant acyltransferase family.</text>
</comment>
<evidence type="ECO:0000256" key="1">
    <source>
        <dbReference type="ARBA" id="ARBA00005179"/>
    </source>
</evidence>
<dbReference type="InterPro" id="IPR051283">
    <property type="entry name" value="Sec_Metabolite_Acyltrans"/>
</dbReference>
<dbReference type="PANTHER" id="PTHR31896:SF69">
    <property type="entry name" value="FAMILY REGULATORY PROTEIN, PUTATIVE (AFU_ORTHOLOGUE AFUA_3G14730)-RELATED"/>
    <property type="match status" value="1"/>
</dbReference>
<dbReference type="OrthoDB" id="21502at2759"/>
<proteinExistence type="inferred from homology"/>
<evidence type="ECO:0000256" key="3">
    <source>
        <dbReference type="ARBA" id="ARBA00022679"/>
    </source>
</evidence>
<dbReference type="GO" id="GO:0016746">
    <property type="term" value="F:acyltransferase activity"/>
    <property type="evidence" value="ECO:0007669"/>
    <property type="project" value="UniProtKB-KW"/>
</dbReference>
<reference evidence="5 6" key="1">
    <citation type="journal article" date="2016" name="Nat. Commun.">
        <title>Ectomycorrhizal ecology is imprinted in the genome of the dominant symbiotic fungus Cenococcum geophilum.</title>
        <authorList>
            <consortium name="DOE Joint Genome Institute"/>
            <person name="Peter M."/>
            <person name="Kohler A."/>
            <person name="Ohm R.A."/>
            <person name="Kuo A."/>
            <person name="Krutzmann J."/>
            <person name="Morin E."/>
            <person name="Arend M."/>
            <person name="Barry K.W."/>
            <person name="Binder M."/>
            <person name="Choi C."/>
            <person name="Clum A."/>
            <person name="Copeland A."/>
            <person name="Grisel N."/>
            <person name="Haridas S."/>
            <person name="Kipfer T."/>
            <person name="LaButti K."/>
            <person name="Lindquist E."/>
            <person name="Lipzen A."/>
            <person name="Maire R."/>
            <person name="Meier B."/>
            <person name="Mihaltcheva S."/>
            <person name="Molinier V."/>
            <person name="Murat C."/>
            <person name="Poggeler S."/>
            <person name="Quandt C.A."/>
            <person name="Sperisen C."/>
            <person name="Tritt A."/>
            <person name="Tisserant E."/>
            <person name="Crous P.W."/>
            <person name="Henrissat B."/>
            <person name="Nehls U."/>
            <person name="Egli S."/>
            <person name="Spatafora J.W."/>
            <person name="Grigoriev I.V."/>
            <person name="Martin F.M."/>
        </authorList>
    </citation>
    <scope>NUCLEOTIDE SEQUENCE [LARGE SCALE GENOMIC DNA]</scope>
    <source>
        <strain evidence="5 6">CBS 459.81</strain>
    </source>
</reference>
<dbReference type="PANTHER" id="PTHR31896">
    <property type="entry name" value="FAMILY REGULATORY PROTEIN, PUTATIVE (AFU_ORTHOLOGUE AFUA_3G14730)-RELATED"/>
    <property type="match status" value="1"/>
</dbReference>
<gene>
    <name evidence="5" type="ORF">K432DRAFT_340410</name>
</gene>
<dbReference type="InterPro" id="IPR023213">
    <property type="entry name" value="CAT-like_dom_sf"/>
</dbReference>
<dbReference type="AlphaFoldDB" id="A0A8E2J8L9"/>
<dbReference type="Proteomes" id="UP000250266">
    <property type="component" value="Unassembled WGS sequence"/>
</dbReference>
<comment type="pathway">
    <text evidence="1">Secondary metabolite biosynthesis.</text>
</comment>
<name>A0A8E2J8L9_9PEZI</name>
<protein>
    <submittedName>
        <fullName evidence="5">Uncharacterized protein</fullName>
    </submittedName>
</protein>
<keyword evidence="4" id="KW-0012">Acyltransferase</keyword>
<sequence length="493" mass="55269">MNDDVYPVHYYDDDSMLRSIMVSWNFIFNDVLDAEKLHGALWRLLGMDGWRKLGGRLRLNAKGKLEVHVPRVFTSERPAVHFTHSMTNTSIDEHPVGSQLPKSTNTLSIQNTPAELFHALGLRRGGNVPITVYDLVRSDEPQLSVHVTNFTDATLVGILYPHTMMDGMGRVALIQAWSLVLAGRETEVPTLAGTRDDIMATVGTASDITEQEPWMMMPMVMSGLGKLRWGSRLLWDILWCPQADEKVMCVPPALQEQLRRQAQKELVERRGSEAPFISNSDVLAAWVLHLVGRSQPQPRPMTLSNVVELRSRLPSVFSRPANDEVYVQNITARTHVFLSAAECAGLSLGETALKVREAISLQAAEPQVRAQVREQRRARAAGESFMLFGDPDAVMLFLTNQTKDGVFKNSDFGPAVVQARSLHGTNPPGTPVYTHSCFMKKNFVTRYAVSFRGKDYIGNVWVNLVLAANVWDKIERQLKKTEQDDIKEQILKP</sequence>